<proteinExistence type="inferred from homology"/>
<dbReference type="OrthoDB" id="406631at2759"/>
<evidence type="ECO:0000256" key="13">
    <source>
        <dbReference type="SAM" id="SignalP"/>
    </source>
</evidence>
<dbReference type="GO" id="GO:0005576">
    <property type="term" value="C:extracellular region"/>
    <property type="evidence" value="ECO:0007669"/>
    <property type="project" value="UniProtKB-SubCell"/>
</dbReference>
<evidence type="ECO:0000256" key="11">
    <source>
        <dbReference type="ARBA" id="ARBA00033295"/>
    </source>
</evidence>
<keyword evidence="7 13" id="KW-0732">Signal</keyword>
<feature type="domain" description="CBM1" evidence="14">
    <location>
        <begin position="18"/>
        <end position="54"/>
    </location>
</feature>
<dbReference type="EC" id="3.2.1.78" evidence="5"/>
<evidence type="ECO:0000256" key="3">
    <source>
        <dbReference type="ARBA" id="ARBA00004613"/>
    </source>
</evidence>
<dbReference type="Proteomes" id="UP000326565">
    <property type="component" value="Unassembled WGS sequence"/>
</dbReference>
<dbReference type="PANTHER" id="PTHR31451:SF57">
    <property type="entry name" value="BETA-1,4-ENDOGLUCANASE (EUROFUNG)-RELATED"/>
    <property type="match status" value="1"/>
</dbReference>
<dbReference type="InterPro" id="IPR035971">
    <property type="entry name" value="CBD_sf"/>
</dbReference>
<evidence type="ECO:0000256" key="1">
    <source>
        <dbReference type="ARBA" id="ARBA00001678"/>
    </source>
</evidence>
<dbReference type="GO" id="GO:0030248">
    <property type="term" value="F:cellulose binding"/>
    <property type="evidence" value="ECO:0007669"/>
    <property type="project" value="InterPro"/>
</dbReference>
<protein>
    <recommendedName>
        <fullName evidence="5">mannan endo-1,4-beta-mannosidase</fullName>
        <ecNumber evidence="5">3.2.1.78</ecNumber>
    </recommendedName>
    <alternativeName>
        <fullName evidence="11">Endo-beta-1,4-mannanase F</fullName>
    </alternativeName>
</protein>
<keyword evidence="16" id="KW-1185">Reference proteome</keyword>
<evidence type="ECO:0000256" key="10">
    <source>
        <dbReference type="ARBA" id="ARBA00023295"/>
    </source>
</evidence>
<feature type="region of interest" description="Disordered" evidence="12">
    <location>
        <begin position="97"/>
        <end position="121"/>
    </location>
</feature>
<dbReference type="GO" id="GO:0016985">
    <property type="term" value="F:mannan endo-1,4-beta-mannosidase activity"/>
    <property type="evidence" value="ECO:0007669"/>
    <property type="project" value="UniProtKB-EC"/>
</dbReference>
<keyword evidence="6" id="KW-0964">Secreted</keyword>
<comment type="function">
    <text evidence="2">Endo-1,4-mannanase, a crucial enzyme for depolymerization of seed galactomannans and wood galactoglucomannans.</text>
</comment>
<dbReference type="SUPFAM" id="SSF57180">
    <property type="entry name" value="Cellulose-binding domain"/>
    <property type="match status" value="1"/>
</dbReference>
<dbReference type="SUPFAM" id="SSF51445">
    <property type="entry name" value="(Trans)glycosidases"/>
    <property type="match status" value="1"/>
</dbReference>
<dbReference type="InterPro" id="IPR045053">
    <property type="entry name" value="MAN-like"/>
</dbReference>
<dbReference type="InterPro" id="IPR017853">
    <property type="entry name" value="GH"/>
</dbReference>
<dbReference type="Gene3D" id="3.20.20.80">
    <property type="entry name" value="Glycosidases"/>
    <property type="match status" value="1"/>
</dbReference>
<evidence type="ECO:0000313" key="16">
    <source>
        <dbReference type="Proteomes" id="UP000326565"/>
    </source>
</evidence>
<dbReference type="FunFam" id="3.20.20.80:FF:000076">
    <property type="entry name" value="Mannan endo-1,4-beta-mannosidase A"/>
    <property type="match status" value="1"/>
</dbReference>
<organism evidence="15 16">
    <name type="scientific">Aspergillus leporis</name>
    <dbReference type="NCBI Taxonomy" id="41062"/>
    <lineage>
        <taxon>Eukaryota</taxon>
        <taxon>Fungi</taxon>
        <taxon>Dikarya</taxon>
        <taxon>Ascomycota</taxon>
        <taxon>Pezizomycotina</taxon>
        <taxon>Eurotiomycetes</taxon>
        <taxon>Eurotiomycetidae</taxon>
        <taxon>Eurotiales</taxon>
        <taxon>Aspergillaceae</taxon>
        <taxon>Aspergillus</taxon>
        <taxon>Aspergillus subgen. Circumdati</taxon>
    </lineage>
</organism>
<evidence type="ECO:0000256" key="9">
    <source>
        <dbReference type="ARBA" id="ARBA00023277"/>
    </source>
</evidence>
<evidence type="ECO:0000256" key="2">
    <source>
        <dbReference type="ARBA" id="ARBA00002993"/>
    </source>
</evidence>
<feature type="signal peptide" evidence="13">
    <location>
        <begin position="1"/>
        <end position="20"/>
    </location>
</feature>
<evidence type="ECO:0000256" key="8">
    <source>
        <dbReference type="ARBA" id="ARBA00022801"/>
    </source>
</evidence>
<dbReference type="PROSITE" id="PS00562">
    <property type="entry name" value="CBM1_1"/>
    <property type="match status" value="1"/>
</dbReference>
<dbReference type="AlphaFoldDB" id="A0A5N5XBA8"/>
<dbReference type="GO" id="GO:0046355">
    <property type="term" value="P:mannan catabolic process"/>
    <property type="evidence" value="ECO:0007669"/>
    <property type="project" value="UniProtKB-ARBA"/>
</dbReference>
<accession>A0A5N5XBA8</accession>
<feature type="compositionally biased region" description="Low complexity" evidence="12">
    <location>
        <begin position="97"/>
        <end position="113"/>
    </location>
</feature>
<name>A0A5N5XBA8_9EURO</name>
<dbReference type="SMART" id="SM00236">
    <property type="entry name" value="fCBD"/>
    <property type="match status" value="1"/>
</dbReference>
<dbReference type="Pfam" id="PF00734">
    <property type="entry name" value="CBM_1"/>
    <property type="match status" value="1"/>
</dbReference>
<dbReference type="InterPro" id="IPR001547">
    <property type="entry name" value="Glyco_hydro_5"/>
</dbReference>
<comment type="subcellular location">
    <subcellularLocation>
        <location evidence="3">Secreted</location>
    </subcellularLocation>
</comment>
<sequence>MRSFSSIALLSAIGAASAQAGPWAQCGGKSFTGSTECTSGWTCRSSNEWYSQCVPVETTIPPATATHSVSLAPSVSTGINNAATSTLKTSALVSSTPASSASVSKPPRSSTSAIPRPTGSSSFAKADGLQFSIDGETKYFTGTNAYWLPFQKVDADVDAVFDHLEQAGLKVLRVWGFNDVNAVPTDGSVYFQVHDTEKGTSIINTGKDGLQRLDYVVSAAEKHGIKLIIPFVNNWKDYGGMNAYVSAYGGSKEEWYTNEKAQGAYHAYIKAVVSRYKTSPAIFAWELGNEPRCSKCSTDVIYDWAAKTSAYIKSLDPNHMVAIGDEGMGLTIGSDKTYPYSNDEGNDFAKNLEIPDIDFATFHLYTSDWGITDNTWGNGWVENHGKACKAAGKPCLFEEYGMKGSHCTAELEWQKTSLKSGMAADLFWQYGQQLSTENSPDDKYTIYFGTDDWQCAVLDHLENVSKL</sequence>
<dbReference type="Pfam" id="PF26410">
    <property type="entry name" value="GH5_mannosidase"/>
    <property type="match status" value="1"/>
</dbReference>
<keyword evidence="9" id="KW-0119">Carbohydrate metabolism</keyword>
<evidence type="ECO:0000256" key="12">
    <source>
        <dbReference type="SAM" id="MobiDB-lite"/>
    </source>
</evidence>
<gene>
    <name evidence="15" type="ORF">BDV29DRAFT_198947</name>
</gene>
<dbReference type="EMBL" id="ML732169">
    <property type="protein sequence ID" value="KAB8077415.1"/>
    <property type="molecule type" value="Genomic_DNA"/>
</dbReference>
<evidence type="ECO:0000256" key="4">
    <source>
        <dbReference type="ARBA" id="ARBA00005641"/>
    </source>
</evidence>
<feature type="chain" id="PRO_5024788604" description="mannan endo-1,4-beta-mannosidase" evidence="13">
    <location>
        <begin position="21"/>
        <end position="467"/>
    </location>
</feature>
<dbReference type="PROSITE" id="PS51164">
    <property type="entry name" value="CBM1_2"/>
    <property type="match status" value="1"/>
</dbReference>
<dbReference type="PANTHER" id="PTHR31451">
    <property type="match status" value="1"/>
</dbReference>
<reference evidence="15 16" key="1">
    <citation type="submission" date="2019-04" db="EMBL/GenBank/DDBJ databases">
        <title>Friends and foes A comparative genomics study of 23 Aspergillus species from section Flavi.</title>
        <authorList>
            <consortium name="DOE Joint Genome Institute"/>
            <person name="Kjaerbolling I."/>
            <person name="Vesth T."/>
            <person name="Frisvad J.C."/>
            <person name="Nybo J.L."/>
            <person name="Theobald S."/>
            <person name="Kildgaard S."/>
            <person name="Isbrandt T."/>
            <person name="Kuo A."/>
            <person name="Sato A."/>
            <person name="Lyhne E.K."/>
            <person name="Kogle M.E."/>
            <person name="Wiebenga A."/>
            <person name="Kun R.S."/>
            <person name="Lubbers R.J."/>
            <person name="Makela M.R."/>
            <person name="Barry K."/>
            <person name="Chovatia M."/>
            <person name="Clum A."/>
            <person name="Daum C."/>
            <person name="Haridas S."/>
            <person name="He G."/>
            <person name="LaButti K."/>
            <person name="Lipzen A."/>
            <person name="Mondo S."/>
            <person name="Riley R."/>
            <person name="Salamov A."/>
            <person name="Simmons B.A."/>
            <person name="Magnuson J.K."/>
            <person name="Henrissat B."/>
            <person name="Mortensen U.H."/>
            <person name="Larsen T.O."/>
            <person name="Devries R.P."/>
            <person name="Grigoriev I.V."/>
            <person name="Machida M."/>
            <person name="Baker S.E."/>
            <person name="Andersen M.R."/>
        </authorList>
    </citation>
    <scope>NUCLEOTIDE SEQUENCE [LARGE SCALE GENOMIC DNA]</scope>
    <source>
        <strain evidence="15 16">CBS 151.66</strain>
    </source>
</reference>
<keyword evidence="8" id="KW-0378">Hydrolase</keyword>
<evidence type="ECO:0000256" key="6">
    <source>
        <dbReference type="ARBA" id="ARBA00022525"/>
    </source>
</evidence>
<comment type="catalytic activity">
    <reaction evidence="1">
        <text>Random hydrolysis of (1-&gt;4)-beta-D-mannosidic linkages in mannans, galactomannans and glucomannans.</text>
        <dbReference type="EC" id="3.2.1.78"/>
    </reaction>
</comment>
<dbReference type="InterPro" id="IPR000254">
    <property type="entry name" value="CBD"/>
</dbReference>
<keyword evidence="10" id="KW-0326">Glycosidase</keyword>
<evidence type="ECO:0000256" key="7">
    <source>
        <dbReference type="ARBA" id="ARBA00022729"/>
    </source>
</evidence>
<evidence type="ECO:0000256" key="5">
    <source>
        <dbReference type="ARBA" id="ARBA00012706"/>
    </source>
</evidence>
<evidence type="ECO:0000259" key="14">
    <source>
        <dbReference type="PROSITE" id="PS51164"/>
    </source>
</evidence>
<evidence type="ECO:0000313" key="15">
    <source>
        <dbReference type="EMBL" id="KAB8077415.1"/>
    </source>
</evidence>
<comment type="similarity">
    <text evidence="4">Belongs to the glycosyl hydrolase 5 (cellulase A) family.</text>
</comment>